<sequence length="117" mass="13777">MTVISLLQRQIESRAQLICKLRNQSMPAELGKASYESRHNEVTFIKQHFLLDSSHCDYMNPVAKVCWSDELTLWQLFLPHHSEPEQWLPYPYLAQSTDLTAIMREIEKDPKAIFWVD</sequence>
<evidence type="ECO:0000313" key="2">
    <source>
        <dbReference type="Proteomes" id="UP000268973"/>
    </source>
</evidence>
<organism evidence="1 2">
    <name type="scientific">Vibrio aquaticus</name>
    <dbReference type="NCBI Taxonomy" id="2496559"/>
    <lineage>
        <taxon>Bacteria</taxon>
        <taxon>Pseudomonadati</taxon>
        <taxon>Pseudomonadota</taxon>
        <taxon>Gammaproteobacteria</taxon>
        <taxon>Vibrionales</taxon>
        <taxon>Vibrionaceae</taxon>
        <taxon>Vibrio</taxon>
    </lineage>
</organism>
<dbReference type="InterPro" id="IPR021388">
    <property type="entry name" value="DUF3024"/>
</dbReference>
<dbReference type="RefSeq" id="WP_126572415.1">
    <property type="nucleotide sequence ID" value="NZ_RXZH01000001.1"/>
</dbReference>
<comment type="caution">
    <text evidence="1">The sequence shown here is derived from an EMBL/GenBank/DDBJ whole genome shotgun (WGS) entry which is preliminary data.</text>
</comment>
<proteinExistence type="predicted"/>
<dbReference type="Proteomes" id="UP000268973">
    <property type="component" value="Unassembled WGS sequence"/>
</dbReference>
<dbReference type="EMBL" id="RXZH01000001">
    <property type="protein sequence ID" value="RTZ17664.1"/>
    <property type="molecule type" value="Genomic_DNA"/>
</dbReference>
<dbReference type="AlphaFoldDB" id="A0A3S0PQJ9"/>
<name>A0A3S0PQJ9_9VIBR</name>
<dbReference type="Pfam" id="PF11225">
    <property type="entry name" value="DUF3024"/>
    <property type="match status" value="1"/>
</dbReference>
<accession>A0A3S0PQJ9</accession>
<gene>
    <name evidence="1" type="ORF">EJ063_02435</name>
</gene>
<keyword evidence="2" id="KW-1185">Reference proteome</keyword>
<dbReference type="OrthoDB" id="5900883at2"/>
<reference evidence="1 2" key="1">
    <citation type="submission" date="2018-12" db="EMBL/GenBank/DDBJ databases">
        <title>Vibrio sp. isolated from China Sea.</title>
        <authorList>
            <person name="Li Y."/>
        </authorList>
    </citation>
    <scope>NUCLEOTIDE SEQUENCE [LARGE SCALE GENOMIC DNA]</scope>
    <source>
        <strain evidence="1 2">BEI207</strain>
    </source>
</reference>
<evidence type="ECO:0000313" key="1">
    <source>
        <dbReference type="EMBL" id="RTZ17664.1"/>
    </source>
</evidence>
<protein>
    <submittedName>
        <fullName evidence="1">DUF3024 domain-containing protein</fullName>
    </submittedName>
</protein>